<dbReference type="EMBL" id="JAHWXH010000001">
    <property type="protein sequence ID" value="MDS0245667.1"/>
    <property type="molecule type" value="Genomic_DNA"/>
</dbReference>
<name>A0AAJ2LWF5_9MICO</name>
<accession>A0AAJ2LWF5</accession>
<sequence length="92" mass="9845">MGSLSRRQFLTRAAVLAAALGVDVDDLSRVLASAPTGIADIPSTLQQTILYGGVQKGSYRLHRERRAARGGHRDPHGAGLHESGRDRSDLRG</sequence>
<dbReference type="GeneID" id="301458283"/>
<evidence type="ECO:0000313" key="5">
    <source>
        <dbReference type="Proteomes" id="UP001183582"/>
    </source>
</evidence>
<evidence type="ECO:0000256" key="1">
    <source>
        <dbReference type="SAM" id="MobiDB-lite"/>
    </source>
</evidence>
<evidence type="ECO:0000313" key="4">
    <source>
        <dbReference type="Proteomes" id="UP001172731"/>
    </source>
</evidence>
<dbReference type="Proteomes" id="UP001183582">
    <property type="component" value="Unassembled WGS sequence"/>
</dbReference>
<protein>
    <submittedName>
        <fullName evidence="3">Twin-arginine translocation signal domain-containing protein</fullName>
    </submittedName>
</protein>
<feature type="region of interest" description="Disordered" evidence="1">
    <location>
        <begin position="63"/>
        <end position="92"/>
    </location>
</feature>
<dbReference type="AlphaFoldDB" id="A0AAJ2LWF5"/>
<dbReference type="RefSeq" id="WP_301134541.1">
    <property type="nucleotide sequence ID" value="NZ_BAAAGR010000001.1"/>
</dbReference>
<comment type="caution">
    <text evidence="3">The sequence shown here is derived from an EMBL/GenBank/DDBJ whole genome shotgun (WGS) entry which is preliminary data.</text>
</comment>
<dbReference type="InterPro" id="IPR006311">
    <property type="entry name" value="TAT_signal"/>
</dbReference>
<evidence type="ECO:0000313" key="2">
    <source>
        <dbReference type="EMBL" id="MDN4464875.1"/>
    </source>
</evidence>
<reference evidence="3 5" key="1">
    <citation type="submission" date="2021-06" db="EMBL/GenBank/DDBJ databases">
        <title>Genome-based taxonomic framework of Microbacterium strains isolated from marine environment, the description of four new species and reclassification of four preexisting species.</title>
        <authorList>
            <person name="Lee S.D."/>
            <person name="Kim S.-M."/>
            <person name="Byeon Y.-S."/>
            <person name="Yang H.L."/>
            <person name="Kim I.S."/>
        </authorList>
    </citation>
    <scope>NUCLEOTIDE SEQUENCE [LARGE SCALE GENOMIC DNA]</scope>
    <source>
        <strain evidence="2">KACC 20510</strain>
        <strain evidence="3 5">KACC 20514</strain>
    </source>
</reference>
<keyword evidence="4" id="KW-1185">Reference proteome</keyword>
<proteinExistence type="predicted"/>
<organism evidence="3 5">
    <name type="scientific">Microbacterium aurantiacum</name>
    <dbReference type="NCBI Taxonomy" id="162393"/>
    <lineage>
        <taxon>Bacteria</taxon>
        <taxon>Bacillati</taxon>
        <taxon>Actinomycetota</taxon>
        <taxon>Actinomycetes</taxon>
        <taxon>Micrococcales</taxon>
        <taxon>Microbacteriaceae</taxon>
        <taxon>Microbacterium</taxon>
    </lineage>
</organism>
<dbReference type="EMBL" id="JAHWXI010000011">
    <property type="protein sequence ID" value="MDN4464875.1"/>
    <property type="molecule type" value="Genomic_DNA"/>
</dbReference>
<dbReference type="PROSITE" id="PS51318">
    <property type="entry name" value="TAT"/>
    <property type="match status" value="1"/>
</dbReference>
<evidence type="ECO:0000313" key="3">
    <source>
        <dbReference type="EMBL" id="MDS0245667.1"/>
    </source>
</evidence>
<dbReference type="InterPro" id="IPR019546">
    <property type="entry name" value="TAT_signal_bac_arc"/>
</dbReference>
<dbReference type="NCBIfam" id="TIGR01409">
    <property type="entry name" value="TAT_signal_seq"/>
    <property type="match status" value="1"/>
</dbReference>
<dbReference type="Proteomes" id="UP001172731">
    <property type="component" value="Unassembled WGS sequence"/>
</dbReference>
<gene>
    <name evidence="2" type="ORF">KZC48_10760</name>
    <name evidence="3" type="ORF">KZC50_08590</name>
</gene>
<feature type="compositionally biased region" description="Basic and acidic residues" evidence="1">
    <location>
        <begin position="82"/>
        <end position="92"/>
    </location>
</feature>